<dbReference type="EMBL" id="JACJFM010000030">
    <property type="protein sequence ID" value="MBB1488572.1"/>
    <property type="molecule type" value="Genomic_DNA"/>
</dbReference>
<proteinExistence type="predicted"/>
<protein>
    <submittedName>
        <fullName evidence="2">Uncharacterized protein</fullName>
    </submittedName>
</protein>
<dbReference type="Proteomes" id="UP000565262">
    <property type="component" value="Unassembled WGS sequence"/>
</dbReference>
<name>A0A839IV42_9GAMM</name>
<feature type="region of interest" description="Disordered" evidence="1">
    <location>
        <begin position="118"/>
        <end position="155"/>
    </location>
</feature>
<dbReference type="AlphaFoldDB" id="A0A839IV42"/>
<keyword evidence="3" id="KW-1185">Reference proteome</keyword>
<evidence type="ECO:0000256" key="1">
    <source>
        <dbReference type="SAM" id="MobiDB-lite"/>
    </source>
</evidence>
<gene>
    <name evidence="2" type="ORF">H4O21_18360</name>
</gene>
<evidence type="ECO:0000313" key="2">
    <source>
        <dbReference type="EMBL" id="MBB1488572.1"/>
    </source>
</evidence>
<evidence type="ECO:0000313" key="3">
    <source>
        <dbReference type="Proteomes" id="UP000565262"/>
    </source>
</evidence>
<dbReference type="RefSeq" id="WP_182810342.1">
    <property type="nucleotide sequence ID" value="NZ_JACJFM010000030.1"/>
</dbReference>
<feature type="compositionally biased region" description="Basic and acidic residues" evidence="1">
    <location>
        <begin position="139"/>
        <end position="155"/>
    </location>
</feature>
<reference evidence="2 3" key="1">
    <citation type="submission" date="2020-08" db="EMBL/GenBank/DDBJ databases">
        <title>Oceanospirillum sp. nov. isolated from marine sediment.</title>
        <authorList>
            <person name="Ji X."/>
        </authorList>
    </citation>
    <scope>NUCLEOTIDE SEQUENCE [LARGE SCALE GENOMIC DNA]</scope>
    <source>
        <strain evidence="2 3">D5</strain>
    </source>
</reference>
<organism evidence="2 3">
    <name type="scientific">Oceanospirillum sediminis</name>
    <dbReference type="NCBI Taxonomy" id="2760088"/>
    <lineage>
        <taxon>Bacteria</taxon>
        <taxon>Pseudomonadati</taxon>
        <taxon>Pseudomonadota</taxon>
        <taxon>Gammaproteobacteria</taxon>
        <taxon>Oceanospirillales</taxon>
        <taxon>Oceanospirillaceae</taxon>
        <taxon>Oceanospirillum</taxon>
    </lineage>
</organism>
<sequence length="155" mass="17216">MEFIIEGETINCVRVYTDQTSGEEARTVIASFDAQVDRVAPHVAAGLSSEEIKELELWLNDRAELQADLEQKPVEHTILETLPAIIMQAAEALGKAEKIDHITDQKIRTSIASLEEALDKAQSMPGNNQLELDEMQSSEELKDRLDAIKSNLGEK</sequence>
<comment type="caution">
    <text evidence="2">The sequence shown here is derived from an EMBL/GenBank/DDBJ whole genome shotgun (WGS) entry which is preliminary data.</text>
</comment>
<accession>A0A839IV42</accession>